<reference evidence="14" key="2">
    <citation type="submission" date="2021-04" db="EMBL/GenBank/DDBJ databases">
        <authorList>
            <person name="Gilroy R."/>
        </authorList>
    </citation>
    <scope>NUCLEOTIDE SEQUENCE</scope>
    <source>
        <strain evidence="14">ChiSjej1B19-5720</strain>
    </source>
</reference>
<feature type="transmembrane region" description="Helical" evidence="12">
    <location>
        <begin position="6"/>
        <end position="27"/>
    </location>
</feature>
<dbReference type="GO" id="GO:0000155">
    <property type="term" value="F:phosphorelay sensor kinase activity"/>
    <property type="evidence" value="ECO:0007669"/>
    <property type="project" value="InterPro"/>
</dbReference>
<comment type="caution">
    <text evidence="14">The sequence shown here is derived from an EMBL/GenBank/DDBJ whole genome shotgun (WGS) entry which is preliminary data.</text>
</comment>
<evidence type="ECO:0000256" key="12">
    <source>
        <dbReference type="SAM" id="Phobius"/>
    </source>
</evidence>
<dbReference type="Proteomes" id="UP000823842">
    <property type="component" value="Unassembled WGS sequence"/>
</dbReference>
<evidence type="ECO:0000256" key="2">
    <source>
        <dbReference type="ARBA" id="ARBA00004141"/>
    </source>
</evidence>
<keyword evidence="11" id="KW-0175">Coiled coil</keyword>
<keyword evidence="8 12" id="KW-1133">Transmembrane helix</keyword>
<evidence type="ECO:0000256" key="7">
    <source>
        <dbReference type="ARBA" id="ARBA00022777"/>
    </source>
</evidence>
<dbReference type="EC" id="2.7.13.3" evidence="3"/>
<keyword evidence="10 12" id="KW-0472">Membrane</keyword>
<dbReference type="InterPro" id="IPR003594">
    <property type="entry name" value="HATPase_dom"/>
</dbReference>
<protein>
    <recommendedName>
        <fullName evidence="3">histidine kinase</fullName>
        <ecNumber evidence="3">2.7.13.3</ecNumber>
    </recommendedName>
</protein>
<keyword evidence="7 14" id="KW-0418">Kinase</keyword>
<evidence type="ECO:0000256" key="6">
    <source>
        <dbReference type="ARBA" id="ARBA00022692"/>
    </source>
</evidence>
<dbReference type="InterPro" id="IPR036097">
    <property type="entry name" value="HisK_dim/P_sf"/>
</dbReference>
<feature type="domain" description="Histidine kinase" evidence="13">
    <location>
        <begin position="90"/>
        <end position="308"/>
    </location>
</feature>
<dbReference type="Gene3D" id="3.30.565.10">
    <property type="entry name" value="Histidine kinase-like ATPase, C-terminal domain"/>
    <property type="match status" value="1"/>
</dbReference>
<dbReference type="PANTHER" id="PTHR45528">
    <property type="entry name" value="SENSOR HISTIDINE KINASE CPXA"/>
    <property type="match status" value="1"/>
</dbReference>
<evidence type="ECO:0000256" key="9">
    <source>
        <dbReference type="ARBA" id="ARBA00023012"/>
    </source>
</evidence>
<dbReference type="SUPFAM" id="SSF47384">
    <property type="entry name" value="Homodimeric domain of signal transducing histidine kinase"/>
    <property type="match status" value="1"/>
</dbReference>
<gene>
    <name evidence="14" type="ORF">IAA06_09155</name>
</gene>
<evidence type="ECO:0000256" key="5">
    <source>
        <dbReference type="ARBA" id="ARBA00022679"/>
    </source>
</evidence>
<proteinExistence type="predicted"/>
<dbReference type="InterPro" id="IPR036890">
    <property type="entry name" value="HATPase_C_sf"/>
</dbReference>
<sequence length="318" mass="36336">MFILIIIVVSVIGIYFAFRYFILLSSLRKIREDLKEIQKDFSQNQMLFLPAPNQDLGELVSSINEFLEKIQKERNQYEKREREFQKQIENISHDLRTPLTVILGNIKIIKKSRTSSSLSPDVKETIEIIENKGESMKKLIGQFYDYSRLNSSDFVLKTRPADAARLLRETLMGNYQVLAQANIDVQADIPDKPIWVLADDTALERIYENLLQNTGRYAASFLHIAIKQAETDVCISFQNDTELLTGEDLPRLFDRFYMQDTARSQGGTGLGLTVAKLLAEQMGGELKVLNLPQKSDGARLAICFELHMNPCHMTPLQL</sequence>
<evidence type="ECO:0000313" key="14">
    <source>
        <dbReference type="EMBL" id="HJB28944.1"/>
    </source>
</evidence>
<keyword evidence="6 12" id="KW-0812">Transmembrane</keyword>
<dbReference type="EMBL" id="DWYZ01000172">
    <property type="protein sequence ID" value="HJB28944.1"/>
    <property type="molecule type" value="Genomic_DNA"/>
</dbReference>
<evidence type="ECO:0000256" key="11">
    <source>
        <dbReference type="SAM" id="Coils"/>
    </source>
</evidence>
<comment type="subcellular location">
    <subcellularLocation>
        <location evidence="2">Membrane</location>
        <topology evidence="2">Multi-pass membrane protein</topology>
    </subcellularLocation>
</comment>
<dbReference type="Pfam" id="PF02518">
    <property type="entry name" value="HATPase_c"/>
    <property type="match status" value="1"/>
</dbReference>
<evidence type="ECO:0000256" key="10">
    <source>
        <dbReference type="ARBA" id="ARBA00023136"/>
    </source>
</evidence>
<evidence type="ECO:0000256" key="4">
    <source>
        <dbReference type="ARBA" id="ARBA00022553"/>
    </source>
</evidence>
<dbReference type="SMART" id="SM00387">
    <property type="entry name" value="HATPase_c"/>
    <property type="match status" value="1"/>
</dbReference>
<dbReference type="PRINTS" id="PR00344">
    <property type="entry name" value="BCTRLSENSOR"/>
</dbReference>
<dbReference type="SUPFAM" id="SSF55874">
    <property type="entry name" value="ATPase domain of HSP90 chaperone/DNA topoisomerase II/histidine kinase"/>
    <property type="match status" value="1"/>
</dbReference>
<dbReference type="InterPro" id="IPR004358">
    <property type="entry name" value="Sig_transdc_His_kin-like_C"/>
</dbReference>
<dbReference type="SMART" id="SM00388">
    <property type="entry name" value="HisKA"/>
    <property type="match status" value="1"/>
</dbReference>
<dbReference type="Pfam" id="PF00512">
    <property type="entry name" value="HisKA"/>
    <property type="match status" value="1"/>
</dbReference>
<dbReference type="InterPro" id="IPR050398">
    <property type="entry name" value="HssS/ArlS-like"/>
</dbReference>
<dbReference type="GO" id="GO:0005886">
    <property type="term" value="C:plasma membrane"/>
    <property type="evidence" value="ECO:0007669"/>
    <property type="project" value="TreeGrafter"/>
</dbReference>
<feature type="coiled-coil region" evidence="11">
    <location>
        <begin position="60"/>
        <end position="94"/>
    </location>
</feature>
<dbReference type="Gene3D" id="1.10.287.130">
    <property type="match status" value="1"/>
</dbReference>
<dbReference type="InterPro" id="IPR003661">
    <property type="entry name" value="HisK_dim/P_dom"/>
</dbReference>
<dbReference type="CDD" id="cd00082">
    <property type="entry name" value="HisKA"/>
    <property type="match status" value="1"/>
</dbReference>
<keyword evidence="4" id="KW-0597">Phosphoprotein</keyword>
<dbReference type="InterPro" id="IPR005467">
    <property type="entry name" value="His_kinase_dom"/>
</dbReference>
<comment type="catalytic activity">
    <reaction evidence="1">
        <text>ATP + protein L-histidine = ADP + protein N-phospho-L-histidine.</text>
        <dbReference type="EC" id="2.7.13.3"/>
    </reaction>
</comment>
<evidence type="ECO:0000256" key="1">
    <source>
        <dbReference type="ARBA" id="ARBA00000085"/>
    </source>
</evidence>
<evidence type="ECO:0000256" key="3">
    <source>
        <dbReference type="ARBA" id="ARBA00012438"/>
    </source>
</evidence>
<accession>A0A9D2LTV3</accession>
<name>A0A9D2LTV3_9FIRM</name>
<keyword evidence="5" id="KW-0808">Transferase</keyword>
<dbReference type="PROSITE" id="PS50109">
    <property type="entry name" value="HIS_KIN"/>
    <property type="match status" value="1"/>
</dbReference>
<dbReference type="PANTHER" id="PTHR45528:SF8">
    <property type="entry name" value="HISTIDINE KINASE"/>
    <property type="match status" value="1"/>
</dbReference>
<keyword evidence="9" id="KW-0902">Two-component regulatory system</keyword>
<evidence type="ECO:0000259" key="13">
    <source>
        <dbReference type="PROSITE" id="PS50109"/>
    </source>
</evidence>
<dbReference type="AlphaFoldDB" id="A0A9D2LTV3"/>
<evidence type="ECO:0000256" key="8">
    <source>
        <dbReference type="ARBA" id="ARBA00022989"/>
    </source>
</evidence>
<organism evidence="14 15">
    <name type="scientific">Candidatus Blautia faecavium</name>
    <dbReference type="NCBI Taxonomy" id="2838487"/>
    <lineage>
        <taxon>Bacteria</taxon>
        <taxon>Bacillati</taxon>
        <taxon>Bacillota</taxon>
        <taxon>Clostridia</taxon>
        <taxon>Lachnospirales</taxon>
        <taxon>Lachnospiraceae</taxon>
        <taxon>Blautia</taxon>
    </lineage>
</organism>
<evidence type="ECO:0000313" key="15">
    <source>
        <dbReference type="Proteomes" id="UP000823842"/>
    </source>
</evidence>
<reference evidence="14" key="1">
    <citation type="journal article" date="2021" name="PeerJ">
        <title>Extensive microbial diversity within the chicken gut microbiome revealed by metagenomics and culture.</title>
        <authorList>
            <person name="Gilroy R."/>
            <person name="Ravi A."/>
            <person name="Getino M."/>
            <person name="Pursley I."/>
            <person name="Horton D.L."/>
            <person name="Alikhan N.F."/>
            <person name="Baker D."/>
            <person name="Gharbi K."/>
            <person name="Hall N."/>
            <person name="Watson M."/>
            <person name="Adriaenssens E.M."/>
            <person name="Foster-Nyarko E."/>
            <person name="Jarju S."/>
            <person name="Secka A."/>
            <person name="Antonio M."/>
            <person name="Oren A."/>
            <person name="Chaudhuri R.R."/>
            <person name="La Ragione R."/>
            <person name="Hildebrand F."/>
            <person name="Pallen M.J."/>
        </authorList>
    </citation>
    <scope>NUCLEOTIDE SEQUENCE</scope>
    <source>
        <strain evidence="14">ChiSjej1B19-5720</strain>
    </source>
</reference>